<evidence type="ECO:0000256" key="6">
    <source>
        <dbReference type="ARBA" id="ARBA00048875"/>
    </source>
</evidence>
<dbReference type="NCBIfam" id="NF001159">
    <property type="entry name" value="PRK00150.1-3"/>
    <property type="match status" value="1"/>
</dbReference>
<dbReference type="SUPFAM" id="SSF56420">
    <property type="entry name" value="Peptide deformylase"/>
    <property type="match status" value="1"/>
</dbReference>
<comment type="catalytic activity">
    <reaction evidence="6 7">
        <text>N-terminal N-formyl-L-methionyl-[peptide] + H2O = N-terminal L-methionyl-[peptide] + formate</text>
        <dbReference type="Rhea" id="RHEA:24420"/>
        <dbReference type="Rhea" id="RHEA-COMP:10639"/>
        <dbReference type="Rhea" id="RHEA-COMP:10640"/>
        <dbReference type="ChEBI" id="CHEBI:15377"/>
        <dbReference type="ChEBI" id="CHEBI:15740"/>
        <dbReference type="ChEBI" id="CHEBI:49298"/>
        <dbReference type="ChEBI" id="CHEBI:64731"/>
        <dbReference type="EC" id="3.5.1.88"/>
    </reaction>
</comment>
<dbReference type="OrthoDB" id="276063at2759"/>
<keyword evidence="2 7" id="KW-0479">Metal-binding</keyword>
<sequence>MALVRLVLPVPPVLPGPGLGGGWGRGVGVRRCGSGSGSGSGPAAPELPGVPRSTWRWLRRLAVGAPRPPFVRVCQVGDPVLRAVAAPVEAARLGGPEVRALVGRLVRVMRSRGAVGLSAPQLGLPLQVLVMEFPDSAYRACGPRLREARRLAPFPLKVFVNPSLRVLDARLDSQPEGCESIAGFSAHVPRFRAVRIEGLDENGEPVVWQASGWPARIIQHEMDHLQGSLYIDKMDSRTFTNVRWMEVND</sequence>
<dbReference type="GO" id="GO:0005739">
    <property type="term" value="C:mitochondrion"/>
    <property type="evidence" value="ECO:0000318"/>
    <property type="project" value="GO_Central"/>
</dbReference>
<dbReference type="FunFam" id="3.90.45.10:FF:000003">
    <property type="entry name" value="Peptide deformylase"/>
    <property type="match status" value="1"/>
</dbReference>
<keyword evidence="9" id="KW-1185">Reference proteome</keyword>
<dbReference type="GO" id="GO:0008284">
    <property type="term" value="P:positive regulation of cell population proliferation"/>
    <property type="evidence" value="ECO:0007669"/>
    <property type="project" value="Ensembl"/>
</dbReference>
<dbReference type="OMA" id="ILYPMRI"/>
<dbReference type="RefSeq" id="XP_028931924.1">
    <property type="nucleotide sequence ID" value="XM_029076091.1"/>
</dbReference>
<dbReference type="Ensembl" id="ENSOANT00000063348.1">
    <property type="protein sequence ID" value="ENSOANP00000035450.1"/>
    <property type="gene ID" value="ENSOANG00000050325.1"/>
</dbReference>
<dbReference type="PRINTS" id="PR01576">
    <property type="entry name" value="PDEFORMYLASE"/>
</dbReference>
<name>A0A6I8N3I4_ORNAN</name>
<gene>
    <name evidence="8" type="primary">PDF</name>
</gene>
<protein>
    <recommendedName>
        <fullName evidence="7">Peptide deformylase</fullName>
        <ecNumber evidence="7">3.5.1.88</ecNumber>
    </recommendedName>
</protein>
<dbReference type="HAMAP" id="MF_00163">
    <property type="entry name" value="Pep_deformylase"/>
    <property type="match status" value="1"/>
</dbReference>
<reference evidence="8" key="2">
    <citation type="submission" date="2025-08" db="UniProtKB">
        <authorList>
            <consortium name="Ensembl"/>
        </authorList>
    </citation>
    <scope>IDENTIFICATION</scope>
    <source>
        <strain evidence="8">Glennie</strain>
    </source>
</reference>
<dbReference type="GO" id="GO:0046872">
    <property type="term" value="F:metal ion binding"/>
    <property type="evidence" value="ECO:0007669"/>
    <property type="project" value="UniProtKB-KW"/>
</dbReference>
<dbReference type="KEGG" id="oaa:114815195"/>
<dbReference type="Pfam" id="PF01327">
    <property type="entry name" value="Pep_deformylase"/>
    <property type="match status" value="1"/>
</dbReference>
<evidence type="ECO:0000256" key="5">
    <source>
        <dbReference type="ARBA" id="ARBA00037114"/>
    </source>
</evidence>
<accession>A0A6I8N3I4</accession>
<dbReference type="AlphaFoldDB" id="A0A6I8N3I4"/>
<dbReference type="CTD" id="64146"/>
<evidence type="ECO:0000313" key="9">
    <source>
        <dbReference type="Proteomes" id="UP000002279"/>
    </source>
</evidence>
<dbReference type="Bgee" id="ENSOANG00000050325">
    <property type="expression patterns" value="Expressed in heart and 6 other cell types or tissues"/>
</dbReference>
<keyword evidence="3 7" id="KW-0378">Hydrolase</keyword>
<reference evidence="8" key="3">
    <citation type="submission" date="2025-09" db="UniProtKB">
        <authorList>
            <consortium name="Ensembl"/>
        </authorList>
    </citation>
    <scope>IDENTIFICATION</scope>
    <source>
        <strain evidence="8">Glennie</strain>
    </source>
</reference>
<dbReference type="PANTHER" id="PTHR10458:SF2">
    <property type="entry name" value="PEPTIDE DEFORMYLASE, MITOCHONDRIAL"/>
    <property type="match status" value="1"/>
</dbReference>
<dbReference type="InParanoid" id="A0A6I8N3I4"/>
<dbReference type="InterPro" id="IPR036821">
    <property type="entry name" value="Peptide_deformylase_sf"/>
</dbReference>
<evidence type="ECO:0000256" key="1">
    <source>
        <dbReference type="ARBA" id="ARBA00010759"/>
    </source>
</evidence>
<comment type="function">
    <text evidence="5 7">Removes the formyl group from the N-terminal Met of newly synthesized proteins.</text>
</comment>
<evidence type="ECO:0000313" key="8">
    <source>
        <dbReference type="Ensembl" id="ENSOANP00000035450.1"/>
    </source>
</evidence>
<dbReference type="GO" id="GO:0006412">
    <property type="term" value="P:translation"/>
    <property type="evidence" value="ECO:0007669"/>
    <property type="project" value="UniProtKB-KW"/>
</dbReference>
<organism evidence="8 9">
    <name type="scientific">Ornithorhynchus anatinus</name>
    <name type="common">Duckbill platypus</name>
    <dbReference type="NCBI Taxonomy" id="9258"/>
    <lineage>
        <taxon>Eukaryota</taxon>
        <taxon>Metazoa</taxon>
        <taxon>Chordata</taxon>
        <taxon>Craniata</taxon>
        <taxon>Vertebrata</taxon>
        <taxon>Euteleostomi</taxon>
        <taxon>Mammalia</taxon>
        <taxon>Monotremata</taxon>
        <taxon>Ornithorhynchidae</taxon>
        <taxon>Ornithorhynchus</taxon>
    </lineage>
</organism>
<evidence type="ECO:0000256" key="7">
    <source>
        <dbReference type="RuleBase" id="RU362111"/>
    </source>
</evidence>
<evidence type="ECO:0000256" key="2">
    <source>
        <dbReference type="ARBA" id="ARBA00022723"/>
    </source>
</evidence>
<dbReference type="GO" id="GO:0043687">
    <property type="term" value="P:post-translational protein modification"/>
    <property type="evidence" value="ECO:0007669"/>
    <property type="project" value="Ensembl"/>
</dbReference>
<dbReference type="InterPro" id="IPR023635">
    <property type="entry name" value="Peptide_deformylase"/>
</dbReference>
<evidence type="ECO:0000256" key="4">
    <source>
        <dbReference type="ARBA" id="ARBA00022917"/>
    </source>
</evidence>
<dbReference type="CDD" id="cd00487">
    <property type="entry name" value="Pep_deformylase"/>
    <property type="match status" value="1"/>
</dbReference>
<dbReference type="GO" id="GO:0042586">
    <property type="term" value="F:peptide deformylase activity"/>
    <property type="evidence" value="ECO:0000318"/>
    <property type="project" value="GO_Central"/>
</dbReference>
<dbReference type="GeneTree" id="ENSGT00390000018698"/>
<dbReference type="EC" id="3.5.1.88" evidence="7"/>
<dbReference type="Gene3D" id="3.90.45.10">
    <property type="entry name" value="Peptide deformylase"/>
    <property type="match status" value="1"/>
</dbReference>
<dbReference type="Proteomes" id="UP000002279">
    <property type="component" value="Chromosome 11"/>
</dbReference>
<evidence type="ECO:0000256" key="3">
    <source>
        <dbReference type="ARBA" id="ARBA00022801"/>
    </source>
</evidence>
<reference evidence="8 9" key="1">
    <citation type="journal article" date="2008" name="Nature">
        <title>Genome analysis of the platypus reveals unique signatures of evolution.</title>
        <authorList>
            <person name="Warren W.C."/>
            <person name="Hillier L.W."/>
            <person name="Marshall Graves J.A."/>
            <person name="Birney E."/>
            <person name="Ponting C.P."/>
            <person name="Grutzner F."/>
            <person name="Belov K."/>
            <person name="Miller W."/>
            <person name="Clarke L."/>
            <person name="Chinwalla A.T."/>
            <person name="Yang S.P."/>
            <person name="Heger A."/>
            <person name="Locke D.P."/>
            <person name="Miethke P."/>
            <person name="Waters P.D."/>
            <person name="Veyrunes F."/>
            <person name="Fulton L."/>
            <person name="Fulton B."/>
            <person name="Graves T."/>
            <person name="Wallis J."/>
            <person name="Puente X.S."/>
            <person name="Lopez-Otin C."/>
            <person name="Ordonez G.R."/>
            <person name="Eichler E.E."/>
            <person name="Chen L."/>
            <person name="Cheng Z."/>
            <person name="Deakin J.E."/>
            <person name="Alsop A."/>
            <person name="Thompson K."/>
            <person name="Kirby P."/>
            <person name="Papenfuss A.T."/>
            <person name="Wakefield M.J."/>
            <person name="Olender T."/>
            <person name="Lancet D."/>
            <person name="Huttley G.A."/>
            <person name="Smit A.F."/>
            <person name="Pask A."/>
            <person name="Temple-Smith P."/>
            <person name="Batzer M.A."/>
            <person name="Walker J.A."/>
            <person name="Konkel M.K."/>
            <person name="Harris R.S."/>
            <person name="Whittington C.M."/>
            <person name="Wong E.S."/>
            <person name="Gemmell N.J."/>
            <person name="Buschiazzo E."/>
            <person name="Vargas Jentzsch I.M."/>
            <person name="Merkel A."/>
            <person name="Schmitz J."/>
            <person name="Zemann A."/>
            <person name="Churakov G."/>
            <person name="Kriegs J.O."/>
            <person name="Brosius J."/>
            <person name="Murchison E.P."/>
            <person name="Sachidanandam R."/>
            <person name="Smith C."/>
            <person name="Hannon G.J."/>
            <person name="Tsend-Ayush E."/>
            <person name="McMillan D."/>
            <person name="Attenborough R."/>
            <person name="Rens W."/>
            <person name="Ferguson-Smith M."/>
            <person name="Lefevre C.M."/>
            <person name="Sharp J.A."/>
            <person name="Nicholas K.R."/>
            <person name="Ray D.A."/>
            <person name="Kube M."/>
            <person name="Reinhardt R."/>
            <person name="Pringle T.H."/>
            <person name="Taylor J."/>
            <person name="Jones R.C."/>
            <person name="Nixon B."/>
            <person name="Dacheux J.L."/>
            <person name="Niwa H."/>
            <person name="Sekita Y."/>
            <person name="Huang X."/>
            <person name="Stark A."/>
            <person name="Kheradpour P."/>
            <person name="Kellis M."/>
            <person name="Flicek P."/>
            <person name="Chen Y."/>
            <person name="Webber C."/>
            <person name="Hardison R."/>
            <person name="Nelson J."/>
            <person name="Hallsworth-Pepin K."/>
            <person name="Delehaunty K."/>
            <person name="Markovic C."/>
            <person name="Minx P."/>
            <person name="Feng Y."/>
            <person name="Kremitzki C."/>
            <person name="Mitreva M."/>
            <person name="Glasscock J."/>
            <person name="Wylie T."/>
            <person name="Wohldmann P."/>
            <person name="Thiru P."/>
            <person name="Nhan M.N."/>
            <person name="Pohl C.S."/>
            <person name="Smith S.M."/>
            <person name="Hou S."/>
            <person name="Nefedov M."/>
            <person name="de Jong P.J."/>
            <person name="Renfree M.B."/>
            <person name="Mardis E.R."/>
            <person name="Wilson R.K."/>
        </authorList>
    </citation>
    <scope>NUCLEOTIDE SEQUENCE [LARGE SCALE GENOMIC DNA]</scope>
    <source>
        <strain evidence="8 9">Glennie</strain>
    </source>
</reference>
<dbReference type="GeneID" id="114815195"/>
<keyword evidence="4 7" id="KW-0648">Protein biosynthesis</keyword>
<dbReference type="PANTHER" id="PTHR10458">
    <property type="entry name" value="PEPTIDE DEFORMYLASE"/>
    <property type="match status" value="1"/>
</dbReference>
<proteinExistence type="inferred from homology"/>
<dbReference type="FunCoup" id="A0A6I8N3I4">
    <property type="interactions" value="1113"/>
</dbReference>
<comment type="similarity">
    <text evidence="1 7">Belongs to the polypeptide deformylase family.</text>
</comment>